<evidence type="ECO:0000313" key="5">
    <source>
        <dbReference type="EMBL" id="PNU06669.1"/>
    </source>
</evidence>
<dbReference type="Pfam" id="PF07729">
    <property type="entry name" value="FCD"/>
    <property type="match status" value="1"/>
</dbReference>
<dbReference type="PROSITE" id="PS50949">
    <property type="entry name" value="HTH_GNTR"/>
    <property type="match status" value="1"/>
</dbReference>
<evidence type="ECO:0000256" key="3">
    <source>
        <dbReference type="ARBA" id="ARBA00023163"/>
    </source>
</evidence>
<dbReference type="InterPro" id="IPR036390">
    <property type="entry name" value="WH_DNA-bd_sf"/>
</dbReference>
<dbReference type="EMBL" id="LYMM01000001">
    <property type="protein sequence ID" value="PNU06669.1"/>
    <property type="molecule type" value="Genomic_DNA"/>
</dbReference>
<dbReference type="InterPro" id="IPR011711">
    <property type="entry name" value="GntR_C"/>
</dbReference>
<evidence type="ECO:0000256" key="2">
    <source>
        <dbReference type="ARBA" id="ARBA00023125"/>
    </source>
</evidence>
<sequence length="209" mass="23969">MSKAGERAYNAIRDQILDGTLAPGSQVREEDIAHACATSRTPVREAIRRLEGEKLIERDRQRSYVRVWSEAAMRDVFALRLMVEPYVAGQAARLIQPESVDVLRRANDIYRRELAMARPDISVIVTQNNLFHETLLDATGSDVLQMILPRLIAVPIVPLSLRRYDRPQLEKALEEHDELVMALEARDPEWASMIMTGHIHRARRVFFET</sequence>
<keyword evidence="6" id="KW-1185">Reference proteome</keyword>
<dbReference type="GO" id="GO:0003700">
    <property type="term" value="F:DNA-binding transcription factor activity"/>
    <property type="evidence" value="ECO:0007669"/>
    <property type="project" value="InterPro"/>
</dbReference>
<keyword evidence="1" id="KW-0805">Transcription regulation</keyword>
<dbReference type="OrthoDB" id="7620579at2"/>
<evidence type="ECO:0000256" key="1">
    <source>
        <dbReference type="ARBA" id="ARBA00023015"/>
    </source>
</evidence>
<dbReference type="SUPFAM" id="SSF48008">
    <property type="entry name" value="GntR ligand-binding domain-like"/>
    <property type="match status" value="1"/>
</dbReference>
<feature type="domain" description="HTH gntR-type" evidence="4">
    <location>
        <begin position="2"/>
        <end position="70"/>
    </location>
</feature>
<dbReference type="Proteomes" id="UP000236327">
    <property type="component" value="Unassembled WGS sequence"/>
</dbReference>
<dbReference type="Gene3D" id="1.10.10.10">
    <property type="entry name" value="Winged helix-like DNA-binding domain superfamily/Winged helix DNA-binding domain"/>
    <property type="match status" value="1"/>
</dbReference>
<dbReference type="SMART" id="SM00895">
    <property type="entry name" value="FCD"/>
    <property type="match status" value="1"/>
</dbReference>
<organism evidence="5 6">
    <name type="scientific">Novosphingobium guangzhouense</name>
    <dbReference type="NCBI Taxonomy" id="1850347"/>
    <lineage>
        <taxon>Bacteria</taxon>
        <taxon>Pseudomonadati</taxon>
        <taxon>Pseudomonadota</taxon>
        <taxon>Alphaproteobacteria</taxon>
        <taxon>Sphingomonadales</taxon>
        <taxon>Sphingomonadaceae</taxon>
        <taxon>Novosphingobium</taxon>
    </lineage>
</organism>
<dbReference type="Pfam" id="PF00392">
    <property type="entry name" value="GntR"/>
    <property type="match status" value="1"/>
</dbReference>
<dbReference type="SUPFAM" id="SSF46785">
    <property type="entry name" value="Winged helix' DNA-binding domain"/>
    <property type="match status" value="1"/>
</dbReference>
<evidence type="ECO:0000313" key="6">
    <source>
        <dbReference type="Proteomes" id="UP000236327"/>
    </source>
</evidence>
<accession>A0A2K2G6M0</accession>
<dbReference type="InterPro" id="IPR036388">
    <property type="entry name" value="WH-like_DNA-bd_sf"/>
</dbReference>
<name>A0A2K2G6M0_9SPHN</name>
<evidence type="ECO:0000259" key="4">
    <source>
        <dbReference type="PROSITE" id="PS50949"/>
    </source>
</evidence>
<keyword evidence="2" id="KW-0238">DNA-binding</keyword>
<dbReference type="SMART" id="SM00345">
    <property type="entry name" value="HTH_GNTR"/>
    <property type="match status" value="1"/>
</dbReference>
<dbReference type="AlphaFoldDB" id="A0A2K2G6M0"/>
<reference evidence="5 6" key="1">
    <citation type="submission" date="2016-05" db="EMBL/GenBank/DDBJ databases">
        <title>Complete genome sequence of Novosphingobium guangzhouense SA925(T).</title>
        <authorList>
            <person name="Sha S."/>
        </authorList>
    </citation>
    <scope>NUCLEOTIDE SEQUENCE [LARGE SCALE GENOMIC DNA]</scope>
    <source>
        <strain evidence="5 6">SA925</strain>
    </source>
</reference>
<keyword evidence="3" id="KW-0804">Transcription</keyword>
<dbReference type="PANTHER" id="PTHR43537">
    <property type="entry name" value="TRANSCRIPTIONAL REGULATOR, GNTR FAMILY"/>
    <property type="match status" value="1"/>
</dbReference>
<dbReference type="InterPro" id="IPR008920">
    <property type="entry name" value="TF_FadR/GntR_C"/>
</dbReference>
<comment type="caution">
    <text evidence="5">The sequence shown here is derived from an EMBL/GenBank/DDBJ whole genome shotgun (WGS) entry which is preliminary data.</text>
</comment>
<dbReference type="Gene3D" id="1.20.120.530">
    <property type="entry name" value="GntR ligand-binding domain-like"/>
    <property type="match status" value="1"/>
</dbReference>
<proteinExistence type="predicted"/>
<protein>
    <recommendedName>
        <fullName evidence="4">HTH gntR-type domain-containing protein</fullName>
    </recommendedName>
</protein>
<dbReference type="GO" id="GO:0003677">
    <property type="term" value="F:DNA binding"/>
    <property type="evidence" value="ECO:0007669"/>
    <property type="project" value="UniProtKB-KW"/>
</dbReference>
<gene>
    <name evidence="5" type="ORF">A8V01_00275</name>
</gene>
<dbReference type="RefSeq" id="WP_103093954.1">
    <property type="nucleotide sequence ID" value="NZ_LYMM01000001.1"/>
</dbReference>
<dbReference type="PANTHER" id="PTHR43537:SF24">
    <property type="entry name" value="GLUCONATE OPERON TRANSCRIPTIONAL REPRESSOR"/>
    <property type="match status" value="1"/>
</dbReference>
<dbReference type="InterPro" id="IPR000524">
    <property type="entry name" value="Tscrpt_reg_HTH_GntR"/>
</dbReference>